<dbReference type="Proteomes" id="UP000184203">
    <property type="component" value="Unassembled WGS sequence"/>
</dbReference>
<keyword evidence="4" id="KW-1185">Reference proteome</keyword>
<evidence type="ECO:0000313" key="1">
    <source>
        <dbReference type="EMBL" id="EFW90453.1"/>
    </source>
</evidence>
<reference evidence="2" key="3">
    <citation type="submission" date="2016-11" db="EMBL/GenBank/DDBJ databases">
        <authorList>
            <person name="Jaros S."/>
            <person name="Januszkiewicz K."/>
            <person name="Wedrychowicz H."/>
        </authorList>
    </citation>
    <scope>NUCLEOTIDE SEQUENCE [LARGE SCALE GENOMIC DNA]</scope>
    <source>
        <strain evidence="2">DX253</strain>
    </source>
</reference>
<dbReference type="AlphaFoldDB" id="E7QYC8"/>
<sequence length="141" mass="15940">MAVNLFGKRFSLRELASFVRDPEKLAKLLQKKDEDNDMDYSVAEIFADVFNVQRLDMRALAATQGIDMGMERMTPETASKLLAGSLSDGGAGLIEAFNEEANRRDRVLREALTDEQYQRFVEAKAEKVWTNIDIETDDTEA</sequence>
<dbReference type="STRING" id="797209.GCA_000376445_02149"/>
<reference evidence="1 3" key="1">
    <citation type="journal article" date="2014" name="ISME J.">
        <title>Trehalose/2-sulfotrehalose biosynthesis and glycine-betaine uptake are widely spread mechanisms for osmoadaptation in the Halobacteriales.</title>
        <authorList>
            <person name="Youssef N.H."/>
            <person name="Savage-Ashlock K.N."/>
            <person name="McCully A.L."/>
            <person name="Luedtke B."/>
            <person name="Shaw E.I."/>
            <person name="Hoff W.D."/>
            <person name="Elshahed M.S."/>
        </authorList>
    </citation>
    <scope>NUCLEOTIDE SEQUENCE [LARGE SCALE GENOMIC DNA]</scope>
    <source>
        <strain evidence="1 3">DX253</strain>
    </source>
</reference>
<organism evidence="1 3">
    <name type="scientific">Haladaptatus paucihalophilus DX253</name>
    <dbReference type="NCBI Taxonomy" id="797209"/>
    <lineage>
        <taxon>Archaea</taxon>
        <taxon>Methanobacteriati</taxon>
        <taxon>Methanobacteriota</taxon>
        <taxon>Stenosarchaea group</taxon>
        <taxon>Halobacteria</taxon>
        <taxon>Halobacteriales</taxon>
        <taxon>Haladaptataceae</taxon>
        <taxon>Haladaptatus</taxon>
    </lineage>
</organism>
<dbReference type="OrthoDB" id="379917at2157"/>
<reference evidence="4" key="2">
    <citation type="submission" date="2016-11" db="EMBL/GenBank/DDBJ databases">
        <authorList>
            <person name="Varghese N."/>
            <person name="Submissions S."/>
        </authorList>
    </citation>
    <scope>NUCLEOTIDE SEQUENCE [LARGE SCALE GENOMIC DNA]</scope>
    <source>
        <strain evidence="4">DX253</strain>
    </source>
</reference>
<dbReference type="EMBL" id="FRAN01000011">
    <property type="protein sequence ID" value="SHL68239.1"/>
    <property type="molecule type" value="Genomic_DNA"/>
</dbReference>
<dbReference type="RefSeq" id="WP_007982542.1">
    <property type="nucleotide sequence ID" value="NZ_AEMG01000027.1"/>
</dbReference>
<evidence type="ECO:0000313" key="3">
    <source>
        <dbReference type="Proteomes" id="UP000003751"/>
    </source>
</evidence>
<evidence type="ECO:0000313" key="2">
    <source>
        <dbReference type="EMBL" id="SHL68239.1"/>
    </source>
</evidence>
<accession>E7QYC8</accession>
<proteinExistence type="predicted"/>
<dbReference type="eggNOG" id="ENOG502N5EM">
    <property type="taxonomic scope" value="Archaea"/>
</dbReference>
<dbReference type="EMBL" id="AEMG01000027">
    <property type="protein sequence ID" value="EFW90453.1"/>
    <property type="molecule type" value="Genomic_DNA"/>
</dbReference>
<dbReference type="Proteomes" id="UP000003751">
    <property type="component" value="Unassembled WGS sequence"/>
</dbReference>
<gene>
    <name evidence="2" type="ORF">SAMN05444342_4399</name>
    <name evidence="1" type="ORF">ZOD2009_19093</name>
</gene>
<protein>
    <submittedName>
        <fullName evidence="1">Uncharacterized protein</fullName>
    </submittedName>
</protein>
<dbReference type="PATRIC" id="fig|797209.4.peg.3734"/>
<name>E7QYC8_HALPU</name>
<evidence type="ECO:0000313" key="4">
    <source>
        <dbReference type="Proteomes" id="UP000184203"/>
    </source>
</evidence>